<dbReference type="EMBL" id="JAXCGZ010021483">
    <property type="protein sequence ID" value="KAK7050073.1"/>
    <property type="molecule type" value="Genomic_DNA"/>
</dbReference>
<reference evidence="1 2" key="1">
    <citation type="submission" date="2023-11" db="EMBL/GenBank/DDBJ databases">
        <title>Halocaridina rubra genome assembly.</title>
        <authorList>
            <person name="Smith C."/>
        </authorList>
    </citation>
    <scope>NUCLEOTIDE SEQUENCE [LARGE SCALE GENOMIC DNA]</scope>
    <source>
        <strain evidence="1">EP-1</strain>
        <tissue evidence="1">Whole</tissue>
    </source>
</reference>
<organism evidence="1 2">
    <name type="scientific">Halocaridina rubra</name>
    <name type="common">Hawaiian red shrimp</name>
    <dbReference type="NCBI Taxonomy" id="373956"/>
    <lineage>
        <taxon>Eukaryota</taxon>
        <taxon>Metazoa</taxon>
        <taxon>Ecdysozoa</taxon>
        <taxon>Arthropoda</taxon>
        <taxon>Crustacea</taxon>
        <taxon>Multicrustacea</taxon>
        <taxon>Malacostraca</taxon>
        <taxon>Eumalacostraca</taxon>
        <taxon>Eucarida</taxon>
        <taxon>Decapoda</taxon>
        <taxon>Pleocyemata</taxon>
        <taxon>Caridea</taxon>
        <taxon>Atyoidea</taxon>
        <taxon>Atyidae</taxon>
        <taxon>Halocaridina</taxon>
    </lineage>
</organism>
<name>A0AAN8WFD4_HALRR</name>
<protein>
    <submittedName>
        <fullName evidence="1">Uncharacterized protein</fullName>
    </submittedName>
</protein>
<proteinExistence type="predicted"/>
<dbReference type="Proteomes" id="UP001381693">
    <property type="component" value="Unassembled WGS sequence"/>
</dbReference>
<accession>A0AAN8WFD4</accession>
<sequence length="106" mass="12044">MENILIESTSKVSIRFRFGEGMLLRACDQSSQQPQRLIEATERIGIGSMTRVTHRLQSWGGKATRSMMIDLVSRVSTGFRTGNDDNYSILVDLVPRVFDFQSWEGE</sequence>
<feature type="non-terminal residue" evidence="1">
    <location>
        <position position="106"/>
    </location>
</feature>
<dbReference type="AlphaFoldDB" id="A0AAN8WFD4"/>
<comment type="caution">
    <text evidence="1">The sequence shown here is derived from an EMBL/GenBank/DDBJ whole genome shotgun (WGS) entry which is preliminary data.</text>
</comment>
<gene>
    <name evidence="1" type="ORF">SK128_023191</name>
</gene>
<evidence type="ECO:0000313" key="2">
    <source>
        <dbReference type="Proteomes" id="UP001381693"/>
    </source>
</evidence>
<keyword evidence="2" id="KW-1185">Reference proteome</keyword>
<evidence type="ECO:0000313" key="1">
    <source>
        <dbReference type="EMBL" id="KAK7050073.1"/>
    </source>
</evidence>